<dbReference type="InParanoid" id="A0A0R0GAA9"/>
<reference evidence="1" key="3">
    <citation type="submission" date="2018-07" db="EMBL/GenBank/DDBJ databases">
        <title>WGS assembly of Glycine max.</title>
        <authorList>
            <person name="Schmutz J."/>
            <person name="Cannon S."/>
            <person name="Schlueter J."/>
            <person name="Ma J."/>
            <person name="Mitros T."/>
            <person name="Nelson W."/>
            <person name="Hyten D."/>
            <person name="Song Q."/>
            <person name="Thelen J."/>
            <person name="Cheng J."/>
            <person name="Xu D."/>
            <person name="Hellsten U."/>
            <person name="May G."/>
            <person name="Yu Y."/>
            <person name="Sakurai T."/>
            <person name="Umezawa T."/>
            <person name="Bhattacharyya M."/>
            <person name="Sandhu D."/>
            <person name="Valliyodan B."/>
            <person name="Lindquist E."/>
            <person name="Peto M."/>
            <person name="Grant D."/>
            <person name="Shu S."/>
            <person name="Goodstein D."/>
            <person name="Barry K."/>
            <person name="Futrell-Griggs M."/>
            <person name="Abernathy B."/>
            <person name="Du J."/>
            <person name="Tian Z."/>
            <person name="Zhu L."/>
            <person name="Gill N."/>
            <person name="Joshi T."/>
            <person name="Libault M."/>
            <person name="Sethuraman A."/>
            <person name="Zhang X."/>
            <person name="Shinozaki K."/>
            <person name="Nguyen H."/>
            <person name="Wing R."/>
            <person name="Cregan P."/>
            <person name="Specht J."/>
            <person name="Grimwood J."/>
            <person name="Rokhsar D."/>
            <person name="Stacey G."/>
            <person name="Shoemaker R."/>
            <person name="Jackson S."/>
        </authorList>
    </citation>
    <scope>NUCLEOTIDE SEQUENCE</scope>
    <source>
        <tissue evidence="1">Callus</tissue>
    </source>
</reference>
<dbReference type="Proteomes" id="UP000008827">
    <property type="component" value="Chromosome 14"/>
</dbReference>
<protein>
    <submittedName>
        <fullName evidence="1 2">Uncharacterized protein</fullName>
    </submittedName>
</protein>
<evidence type="ECO:0000313" key="2">
    <source>
        <dbReference type="EnsemblPlants" id="KRH15233"/>
    </source>
</evidence>
<evidence type="ECO:0000313" key="3">
    <source>
        <dbReference type="Proteomes" id="UP000008827"/>
    </source>
</evidence>
<proteinExistence type="predicted"/>
<gene>
    <name evidence="1" type="ORF">GLYMA_14G076300</name>
</gene>
<keyword evidence="3" id="KW-1185">Reference proteome</keyword>
<dbReference type="AlphaFoldDB" id="A0A0R0GAA9"/>
<dbReference type="SMR" id="A0A0R0GAA9"/>
<name>A0A0R0GAA9_SOYBN</name>
<evidence type="ECO:0000313" key="1">
    <source>
        <dbReference type="EMBL" id="KRH15233.1"/>
    </source>
</evidence>
<reference evidence="1 2" key="1">
    <citation type="journal article" date="2010" name="Nature">
        <title>Genome sequence of the palaeopolyploid soybean.</title>
        <authorList>
            <person name="Schmutz J."/>
            <person name="Cannon S.B."/>
            <person name="Schlueter J."/>
            <person name="Ma J."/>
            <person name="Mitros T."/>
            <person name="Nelson W."/>
            <person name="Hyten D.L."/>
            <person name="Song Q."/>
            <person name="Thelen J.J."/>
            <person name="Cheng J."/>
            <person name="Xu D."/>
            <person name="Hellsten U."/>
            <person name="May G.D."/>
            <person name="Yu Y."/>
            <person name="Sakurai T."/>
            <person name="Umezawa T."/>
            <person name="Bhattacharyya M.K."/>
            <person name="Sandhu D."/>
            <person name="Valliyodan B."/>
            <person name="Lindquist E."/>
            <person name="Peto M."/>
            <person name="Grant D."/>
            <person name="Shu S."/>
            <person name="Goodstein D."/>
            <person name="Barry K."/>
            <person name="Futrell-Griggs M."/>
            <person name="Abernathy B."/>
            <person name="Du J."/>
            <person name="Tian Z."/>
            <person name="Zhu L."/>
            <person name="Gill N."/>
            <person name="Joshi T."/>
            <person name="Libault M."/>
            <person name="Sethuraman A."/>
            <person name="Zhang X.-C."/>
            <person name="Shinozaki K."/>
            <person name="Nguyen H.T."/>
            <person name="Wing R.A."/>
            <person name="Cregan P."/>
            <person name="Specht J."/>
            <person name="Grimwood J."/>
            <person name="Rokhsar D."/>
            <person name="Stacey G."/>
            <person name="Shoemaker R.C."/>
            <person name="Jackson S.A."/>
        </authorList>
    </citation>
    <scope>NUCLEOTIDE SEQUENCE [LARGE SCALE GENOMIC DNA]</scope>
    <source>
        <strain evidence="2">cv. Williams 82</strain>
        <tissue evidence="1">Callus</tissue>
    </source>
</reference>
<dbReference type="Gramene" id="KRH15233">
    <property type="protein sequence ID" value="KRH15233"/>
    <property type="gene ID" value="GLYMA_14G076300"/>
</dbReference>
<accession>A0A0R0GAA9</accession>
<reference evidence="2" key="2">
    <citation type="submission" date="2018-02" db="UniProtKB">
        <authorList>
            <consortium name="EnsemblPlants"/>
        </authorList>
    </citation>
    <scope>IDENTIFICATION</scope>
    <source>
        <strain evidence="2">Williams 82</strain>
    </source>
</reference>
<sequence>MRRRNQFLAPRKQVPMLVESVKPEPQLLHQMTTFEVEQKLLSLTESTLLNEDLTLRISFIIWNLLNVP</sequence>
<dbReference type="EnsemblPlants" id="KRH15233">
    <property type="protein sequence ID" value="KRH15233"/>
    <property type="gene ID" value="GLYMA_14G076300"/>
</dbReference>
<dbReference type="EMBL" id="CM000847">
    <property type="protein sequence ID" value="KRH15233.1"/>
    <property type="molecule type" value="Genomic_DNA"/>
</dbReference>
<organism evidence="1">
    <name type="scientific">Glycine max</name>
    <name type="common">Soybean</name>
    <name type="synonym">Glycine hispida</name>
    <dbReference type="NCBI Taxonomy" id="3847"/>
    <lineage>
        <taxon>Eukaryota</taxon>
        <taxon>Viridiplantae</taxon>
        <taxon>Streptophyta</taxon>
        <taxon>Embryophyta</taxon>
        <taxon>Tracheophyta</taxon>
        <taxon>Spermatophyta</taxon>
        <taxon>Magnoliopsida</taxon>
        <taxon>eudicotyledons</taxon>
        <taxon>Gunneridae</taxon>
        <taxon>Pentapetalae</taxon>
        <taxon>rosids</taxon>
        <taxon>fabids</taxon>
        <taxon>Fabales</taxon>
        <taxon>Fabaceae</taxon>
        <taxon>Papilionoideae</taxon>
        <taxon>50 kb inversion clade</taxon>
        <taxon>NPAAA clade</taxon>
        <taxon>indigoferoid/millettioid clade</taxon>
        <taxon>Phaseoleae</taxon>
        <taxon>Glycine</taxon>
        <taxon>Glycine subgen. Soja</taxon>
    </lineage>
</organism>